<dbReference type="PRINTS" id="PR01182">
    <property type="entry name" value="ORNDCRBXLASE"/>
</dbReference>
<dbReference type="Gene3D" id="3.20.20.10">
    <property type="entry name" value="Alanine racemase"/>
    <property type="match status" value="1"/>
</dbReference>
<dbReference type="Gene3D" id="2.40.37.10">
    <property type="entry name" value="Lyase, Ornithine Decarboxylase, Chain A, domain 1"/>
    <property type="match status" value="1"/>
</dbReference>
<proteinExistence type="inferred from homology"/>
<dbReference type="GO" id="GO:0004586">
    <property type="term" value="F:ornithine decarboxylase activity"/>
    <property type="evidence" value="ECO:0007669"/>
    <property type="project" value="UniProtKB-EC"/>
</dbReference>
<accession>A0A1C3RBX6</accession>
<dbReference type="CDD" id="cd00622">
    <property type="entry name" value="PLPDE_III_ODC"/>
    <property type="match status" value="1"/>
</dbReference>
<feature type="modified residue" description="N6-(pyridoxal phosphate)lysine" evidence="8">
    <location>
        <position position="47"/>
    </location>
</feature>
<keyword evidence="3 8" id="KW-0663">Pyridoxal phosphate</keyword>
<feature type="domain" description="Orn/DAP/Arg decarboxylase 2 N-terminal" evidence="9">
    <location>
        <begin position="25"/>
        <end position="261"/>
    </location>
</feature>
<name>A0A1C3RBX6_9PROT</name>
<evidence type="ECO:0000256" key="7">
    <source>
        <dbReference type="ARBA" id="ARBA00049127"/>
    </source>
</evidence>
<dbReference type="PROSITE" id="PS00879">
    <property type="entry name" value="ODR_DC_2_2"/>
    <property type="match status" value="1"/>
</dbReference>
<evidence type="ECO:0000259" key="9">
    <source>
        <dbReference type="Pfam" id="PF02784"/>
    </source>
</evidence>
<evidence type="ECO:0000256" key="5">
    <source>
        <dbReference type="ARBA" id="ARBA00034115"/>
    </source>
</evidence>
<organism evidence="10 11">
    <name type="scientific">Candidatus Terasakiella magnetica</name>
    <dbReference type="NCBI Taxonomy" id="1867952"/>
    <lineage>
        <taxon>Bacteria</taxon>
        <taxon>Pseudomonadati</taxon>
        <taxon>Pseudomonadota</taxon>
        <taxon>Alphaproteobacteria</taxon>
        <taxon>Rhodospirillales</taxon>
        <taxon>Terasakiellaceae</taxon>
        <taxon>Terasakiella</taxon>
    </lineage>
</organism>
<dbReference type="InterPro" id="IPR022644">
    <property type="entry name" value="De-COase2_N"/>
</dbReference>
<comment type="cofactor">
    <cofactor evidence="1 8">
        <name>pyridoxal 5'-phosphate</name>
        <dbReference type="ChEBI" id="CHEBI:597326"/>
    </cofactor>
</comment>
<dbReference type="AlphaFoldDB" id="A0A1C3RBX6"/>
<dbReference type="InterPro" id="IPR002433">
    <property type="entry name" value="Orn_de-COase"/>
</dbReference>
<dbReference type="InterPro" id="IPR009006">
    <property type="entry name" value="Ala_racemase/Decarboxylase_C"/>
</dbReference>
<comment type="catalytic activity">
    <reaction evidence="7">
        <text>L-ornithine + H(+) = putrescine + CO2</text>
        <dbReference type="Rhea" id="RHEA:22964"/>
        <dbReference type="ChEBI" id="CHEBI:15378"/>
        <dbReference type="ChEBI" id="CHEBI:16526"/>
        <dbReference type="ChEBI" id="CHEBI:46911"/>
        <dbReference type="ChEBI" id="CHEBI:326268"/>
        <dbReference type="EC" id="4.1.1.17"/>
    </reaction>
</comment>
<dbReference type="Pfam" id="PF02784">
    <property type="entry name" value="Orn_Arg_deC_N"/>
    <property type="match status" value="1"/>
</dbReference>
<dbReference type="STRING" id="1867952.MTBPR1_10030"/>
<dbReference type="EMBL" id="FLYE01000001">
    <property type="protein sequence ID" value="SCA54783.1"/>
    <property type="molecule type" value="Genomic_DNA"/>
</dbReference>
<evidence type="ECO:0000256" key="6">
    <source>
        <dbReference type="ARBA" id="ARBA00034138"/>
    </source>
</evidence>
<dbReference type="InterPro" id="IPR022653">
    <property type="entry name" value="De-COase2_pyr-phos_BS"/>
</dbReference>
<dbReference type="FunFam" id="2.40.37.10:FF:000004">
    <property type="entry name" value="Ornithine decarboxylase"/>
    <property type="match status" value="1"/>
</dbReference>
<evidence type="ECO:0000313" key="10">
    <source>
        <dbReference type="EMBL" id="SCA54783.1"/>
    </source>
</evidence>
<dbReference type="Proteomes" id="UP000231658">
    <property type="component" value="Unassembled WGS sequence"/>
</dbReference>
<evidence type="ECO:0000256" key="3">
    <source>
        <dbReference type="ARBA" id="ARBA00022898"/>
    </source>
</evidence>
<dbReference type="GO" id="GO:0005737">
    <property type="term" value="C:cytoplasm"/>
    <property type="evidence" value="ECO:0007669"/>
    <property type="project" value="TreeGrafter"/>
</dbReference>
<evidence type="ECO:0000256" key="4">
    <source>
        <dbReference type="ARBA" id="ARBA00023239"/>
    </source>
</evidence>
<feature type="active site" description="Proton donor" evidence="8">
    <location>
        <position position="326"/>
    </location>
</feature>
<dbReference type="RefSeq" id="WP_069185532.1">
    <property type="nucleotide sequence ID" value="NZ_FLYE01000001.1"/>
</dbReference>
<keyword evidence="11" id="KW-1185">Reference proteome</keyword>
<dbReference type="PANTHER" id="PTHR11482">
    <property type="entry name" value="ARGININE/DIAMINOPIMELATE/ORNITHINE DECARBOXYLASE"/>
    <property type="match status" value="1"/>
</dbReference>
<dbReference type="PROSITE" id="PS00878">
    <property type="entry name" value="ODR_DC_2_1"/>
    <property type="match status" value="1"/>
</dbReference>
<dbReference type="EC" id="4.1.1.17" evidence="6"/>
<dbReference type="FunFam" id="3.20.20.10:FF:000008">
    <property type="entry name" value="Ornithine decarboxylase"/>
    <property type="match status" value="1"/>
</dbReference>
<dbReference type="InterPro" id="IPR022657">
    <property type="entry name" value="De-COase2_CS"/>
</dbReference>
<evidence type="ECO:0000256" key="2">
    <source>
        <dbReference type="ARBA" id="ARBA00008872"/>
    </source>
</evidence>
<dbReference type="PANTHER" id="PTHR11482:SF6">
    <property type="entry name" value="ORNITHINE DECARBOXYLASE 1-RELATED"/>
    <property type="match status" value="1"/>
</dbReference>
<evidence type="ECO:0000256" key="1">
    <source>
        <dbReference type="ARBA" id="ARBA00001933"/>
    </source>
</evidence>
<dbReference type="OrthoDB" id="9802147at2"/>
<evidence type="ECO:0000313" key="11">
    <source>
        <dbReference type="Proteomes" id="UP000231658"/>
    </source>
</evidence>
<protein>
    <recommendedName>
        <fullName evidence="6">ornithine decarboxylase</fullName>
        <ecNumber evidence="6">4.1.1.17</ecNumber>
    </recommendedName>
</protein>
<dbReference type="PRINTS" id="PR01179">
    <property type="entry name" value="ODADCRBXLASE"/>
</dbReference>
<comment type="similarity">
    <text evidence="2">Belongs to the Orn/Lys/Arg decarboxylase class-II family.</text>
</comment>
<dbReference type="InterPro" id="IPR000183">
    <property type="entry name" value="Orn/DAP/Arg_de-COase"/>
</dbReference>
<gene>
    <name evidence="10" type="ORF">MTBPR1_10030</name>
</gene>
<comment type="pathway">
    <text evidence="5">Amine and polyamine biosynthesis; putrescine biosynthesis via L-ornithine pathway; putrescine from L-ornithine: step 1/1.</text>
</comment>
<dbReference type="SUPFAM" id="SSF51419">
    <property type="entry name" value="PLP-binding barrel"/>
    <property type="match status" value="1"/>
</dbReference>
<keyword evidence="4" id="KW-0456">Lyase</keyword>
<dbReference type="GO" id="GO:0033387">
    <property type="term" value="P:putrescine biosynthetic process from arginine, via ornithine"/>
    <property type="evidence" value="ECO:0007669"/>
    <property type="project" value="TreeGrafter"/>
</dbReference>
<sequence length="378" mass="41806">MTPKIEAFLKDAETDNPFLVVDLDVVEDRYRQLHSSFEEAHIYYAMKANPAKPILERLNKLGSSFDAASLAEIQQCLDAGVTPDRISFGNTLKKKKDIKAAFDLGVDLFVFDCIDELEKIAEVAPGARVYCRILVNRHGAGASWPLSRKFGCSSSMAHELMVRAKALGLVPFGISFHVGSQQLDPAHWGKAIADVAVLFDALGELGITLKMVNIGGGFPARYQDDIPALDDFISFIKNHMKTSFGENWPEIYTEPGRYIVAEAGVLQSEVVCISIKDFAEEIRWVYLDVGKFGGLAETIDESIIYQIATDYDEGEMGPVIIAGPTCDSCDTLYERTFFQLPLDLKTGDRVRILSAGAYTTMYASQGFNGFTPPEEYFV</sequence>
<dbReference type="InterPro" id="IPR029066">
    <property type="entry name" value="PLP-binding_barrel"/>
</dbReference>
<reference evidence="10 11" key="1">
    <citation type="submission" date="2016-07" db="EMBL/GenBank/DDBJ databases">
        <authorList>
            <person name="Lefevre C.T."/>
        </authorList>
    </citation>
    <scope>NUCLEOTIDE SEQUENCE [LARGE SCALE GENOMIC DNA]</scope>
    <source>
        <strain evidence="10">PR1</strain>
    </source>
</reference>
<dbReference type="SUPFAM" id="SSF50621">
    <property type="entry name" value="Alanine racemase C-terminal domain-like"/>
    <property type="match status" value="1"/>
</dbReference>
<evidence type="ECO:0000256" key="8">
    <source>
        <dbReference type="PIRSR" id="PIRSR600183-50"/>
    </source>
</evidence>